<organism evidence="2 3">
    <name type="scientific">Xylanibacter brevis</name>
    <dbReference type="NCBI Taxonomy" id="83231"/>
    <lineage>
        <taxon>Bacteria</taxon>
        <taxon>Pseudomonadati</taxon>
        <taxon>Bacteroidota</taxon>
        <taxon>Bacteroidia</taxon>
        <taxon>Bacteroidales</taxon>
        <taxon>Prevotellaceae</taxon>
        <taxon>Xylanibacter</taxon>
    </lineage>
</organism>
<evidence type="ECO:0000313" key="2">
    <source>
        <dbReference type="EMBL" id="MCF2562817.1"/>
    </source>
</evidence>
<dbReference type="InterPro" id="IPR058813">
    <property type="entry name" value="DNA-SBD_ScoMcrA"/>
</dbReference>
<evidence type="ECO:0000313" key="3">
    <source>
        <dbReference type="Proteomes" id="UP001200470"/>
    </source>
</evidence>
<dbReference type="RefSeq" id="WP_094439738.1">
    <property type="nucleotide sequence ID" value="NZ_JADYTN010000002.1"/>
</dbReference>
<evidence type="ECO:0000259" key="1">
    <source>
        <dbReference type="Pfam" id="PF26340"/>
    </source>
</evidence>
<sequence>MNRVIQFFNYDQCYQYYTKRITNIRQAKIHGETIVAKPVLLVALIDGIEENVFTNNQFVLNDWIEEHYNKLMREYTKDSQFDGTTEITKPFWHLETDGFWHLNYSGEQISKGHTPSKSWLKENIEFAYFDEPLWILLQNKVWRMKLREYIVEHKLTDDFWNSRMVAEGLGAIAAILLVA</sequence>
<reference evidence="2 3" key="1">
    <citation type="submission" date="2020-12" db="EMBL/GenBank/DDBJ databases">
        <title>Whole genome sequences of gut porcine anaerobes.</title>
        <authorList>
            <person name="Kubasova T."/>
            <person name="Jahodarova E."/>
            <person name="Rychlik I."/>
        </authorList>
    </citation>
    <scope>NUCLEOTIDE SEQUENCE [LARGE SCALE GENOMIC DNA]</scope>
    <source>
        <strain evidence="2 3">An925</strain>
    </source>
</reference>
<dbReference type="Proteomes" id="UP001200470">
    <property type="component" value="Unassembled WGS sequence"/>
</dbReference>
<accession>A0ABS9CES9</accession>
<gene>
    <name evidence="2" type="ORF">I6E12_01620</name>
</gene>
<dbReference type="EMBL" id="JADYTN010000002">
    <property type="protein sequence ID" value="MCF2562817.1"/>
    <property type="molecule type" value="Genomic_DNA"/>
</dbReference>
<name>A0ABS9CES9_9BACT</name>
<protein>
    <recommendedName>
        <fullName evidence="1">ScoMcrA-like DNA sulfur-binding domain-containing protein</fullName>
    </recommendedName>
</protein>
<proteinExistence type="predicted"/>
<dbReference type="Pfam" id="PF26340">
    <property type="entry name" value="DNA-SBD_ScoMcrA"/>
    <property type="match status" value="1"/>
</dbReference>
<feature type="domain" description="ScoMcrA-like DNA sulfur-binding" evidence="1">
    <location>
        <begin position="19"/>
        <end position="150"/>
    </location>
</feature>
<comment type="caution">
    <text evidence="2">The sequence shown here is derived from an EMBL/GenBank/DDBJ whole genome shotgun (WGS) entry which is preliminary data.</text>
</comment>
<keyword evidence="3" id="KW-1185">Reference proteome</keyword>